<evidence type="ECO:0000259" key="1">
    <source>
        <dbReference type="Pfam" id="PF01636"/>
    </source>
</evidence>
<organism evidence="2 3">
    <name type="scientific">Venustampulla echinocandica</name>
    <dbReference type="NCBI Taxonomy" id="2656787"/>
    <lineage>
        <taxon>Eukaryota</taxon>
        <taxon>Fungi</taxon>
        <taxon>Dikarya</taxon>
        <taxon>Ascomycota</taxon>
        <taxon>Pezizomycotina</taxon>
        <taxon>Leotiomycetes</taxon>
        <taxon>Helotiales</taxon>
        <taxon>Pleuroascaceae</taxon>
        <taxon>Venustampulla</taxon>
    </lineage>
</organism>
<proteinExistence type="predicted"/>
<reference evidence="2 3" key="1">
    <citation type="journal article" date="2018" name="IMA Fungus">
        <title>IMA Genome-F 9: Draft genome sequence of Annulohypoxylon stygium, Aspergillus mulundensis, Berkeleyomyces basicola (syn. Thielaviopsis basicola), Ceratocystis smalleyi, two Cercospora beticola strains, Coleophoma cylindrospora, Fusarium fracticaudum, Phialophora cf. hyalina, and Morchella septimelata.</title>
        <authorList>
            <person name="Wingfield B.D."/>
            <person name="Bills G.F."/>
            <person name="Dong Y."/>
            <person name="Huang W."/>
            <person name="Nel W.J."/>
            <person name="Swalarsk-Parry B.S."/>
            <person name="Vaghefi N."/>
            <person name="Wilken P.M."/>
            <person name="An Z."/>
            <person name="de Beer Z.W."/>
            <person name="De Vos L."/>
            <person name="Chen L."/>
            <person name="Duong T.A."/>
            <person name="Gao Y."/>
            <person name="Hammerbacher A."/>
            <person name="Kikkert J.R."/>
            <person name="Li Y."/>
            <person name="Li H."/>
            <person name="Li K."/>
            <person name="Li Q."/>
            <person name="Liu X."/>
            <person name="Ma X."/>
            <person name="Naidoo K."/>
            <person name="Pethybridge S.J."/>
            <person name="Sun J."/>
            <person name="Steenkamp E.T."/>
            <person name="van der Nest M.A."/>
            <person name="van Wyk S."/>
            <person name="Wingfield M.J."/>
            <person name="Xiong C."/>
            <person name="Yue Q."/>
            <person name="Zhang X."/>
        </authorList>
    </citation>
    <scope>NUCLEOTIDE SEQUENCE [LARGE SCALE GENOMIC DNA]</scope>
    <source>
        <strain evidence="2 3">BP 5553</strain>
    </source>
</reference>
<dbReference type="OrthoDB" id="2906425at2759"/>
<dbReference type="RefSeq" id="XP_031869901.1">
    <property type="nucleotide sequence ID" value="XM_032013301.1"/>
</dbReference>
<dbReference type="Pfam" id="PF01636">
    <property type="entry name" value="APH"/>
    <property type="match status" value="1"/>
</dbReference>
<dbReference type="PANTHER" id="PTHR21310:SF15">
    <property type="entry name" value="AMINOGLYCOSIDE PHOSPHOTRANSFERASE DOMAIN-CONTAINING PROTEIN"/>
    <property type="match status" value="1"/>
</dbReference>
<dbReference type="InterPro" id="IPR011009">
    <property type="entry name" value="Kinase-like_dom_sf"/>
</dbReference>
<dbReference type="InterPro" id="IPR051678">
    <property type="entry name" value="AGP_Transferase"/>
</dbReference>
<gene>
    <name evidence="2" type="ORF">BP5553_04678</name>
</gene>
<sequence>MTPPLATIISEISSIKNSHIKILSGPLKGGSNTVYEIQSEQGDRWCLRIPHDADAASFATKGTAILEDVKKRRPALLAPAIIYQSDYYTVMEYLDGEALKSWNTQVLPKERRQDLLDGLATFLFSLWTLEEVQDTQGTENSFEMRSTKDFSVRLKETPLGGDPIYYLYRRVKIDDLVPYPDDGVAIVKHGDLNAWNVVVSERGLSGVVNWDTSRFMPAPSAIHHPLFIADIPGWLNDDVPEGMTFEEDRSYLEHAIKKLDVSSEHPGQIEHLLRTSFERQFLEMSLRNREINDDIKPTKPACLKVTSVYTGHSLMPTEWDHFLDNPPPSDKPSCGTSVYIRGQVYHLGNVFVKRTLRPSEYQRNINGVLYVPRAGNERLANEAARLTFIRQLTDIPIPKLICDFEDNECHYVIMEYVEDVAMSCLKAEQKERVESELKQHLTTLHNLRSKRPGGPIGVVIPPCRVSRVTDNDEWHLKASENKEYVFCHNYLS</sequence>
<dbReference type="SUPFAM" id="SSF56112">
    <property type="entry name" value="Protein kinase-like (PK-like)"/>
    <property type="match status" value="2"/>
</dbReference>
<feature type="domain" description="Aminoglycoside phosphotransferase" evidence="1">
    <location>
        <begin position="28"/>
        <end position="217"/>
    </location>
</feature>
<dbReference type="Proteomes" id="UP000254866">
    <property type="component" value="Unassembled WGS sequence"/>
</dbReference>
<name>A0A370TNZ7_9HELO</name>
<evidence type="ECO:0000313" key="2">
    <source>
        <dbReference type="EMBL" id="RDL37245.1"/>
    </source>
</evidence>
<comment type="caution">
    <text evidence="2">The sequence shown here is derived from an EMBL/GenBank/DDBJ whole genome shotgun (WGS) entry which is preliminary data.</text>
</comment>
<dbReference type="AlphaFoldDB" id="A0A370TNZ7"/>
<dbReference type="InterPro" id="IPR002575">
    <property type="entry name" value="Aminoglycoside_PTrfase"/>
</dbReference>
<accession>A0A370TNZ7</accession>
<protein>
    <recommendedName>
        <fullName evidence="1">Aminoglycoside phosphotransferase domain-containing protein</fullName>
    </recommendedName>
</protein>
<dbReference type="EMBL" id="NPIC01000003">
    <property type="protein sequence ID" value="RDL37245.1"/>
    <property type="molecule type" value="Genomic_DNA"/>
</dbReference>
<evidence type="ECO:0000313" key="3">
    <source>
        <dbReference type="Proteomes" id="UP000254866"/>
    </source>
</evidence>
<dbReference type="PANTHER" id="PTHR21310">
    <property type="entry name" value="AMINOGLYCOSIDE PHOSPHOTRANSFERASE-RELATED-RELATED"/>
    <property type="match status" value="1"/>
</dbReference>
<keyword evidence="3" id="KW-1185">Reference proteome</keyword>
<dbReference type="GeneID" id="43597527"/>